<gene>
    <name evidence="3" type="ORF">KLLA0_E04423g</name>
</gene>
<feature type="region of interest" description="Disordered" evidence="1">
    <location>
        <begin position="118"/>
        <end position="179"/>
    </location>
</feature>
<dbReference type="Pfam" id="PF14308">
    <property type="entry name" value="DnaJ-X"/>
    <property type="match status" value="1"/>
</dbReference>
<proteinExistence type="predicted"/>
<dbReference type="EMBL" id="CR382125">
    <property type="protein sequence ID" value="CAG99232.1"/>
    <property type="molecule type" value="Genomic_DNA"/>
</dbReference>
<dbReference type="InterPro" id="IPR026894">
    <property type="entry name" value="DnaJ_X"/>
</dbReference>
<evidence type="ECO:0000313" key="4">
    <source>
        <dbReference type="Proteomes" id="UP000000598"/>
    </source>
</evidence>
<dbReference type="Proteomes" id="UP000000598">
    <property type="component" value="Chromosome E"/>
</dbReference>
<name>Q6CPJ4_KLULA</name>
<dbReference type="AlphaFoldDB" id="Q6CPJ4"/>
<dbReference type="eggNOG" id="KOG0691">
    <property type="taxonomic scope" value="Eukaryota"/>
</dbReference>
<reference evidence="3 4" key="1">
    <citation type="journal article" date="2004" name="Nature">
        <title>Genome evolution in yeasts.</title>
        <authorList>
            <consortium name="Genolevures"/>
            <person name="Dujon B."/>
            <person name="Sherman D."/>
            <person name="Fischer G."/>
            <person name="Durrens P."/>
            <person name="Casaregola S."/>
            <person name="Lafontaine I."/>
            <person name="de Montigny J."/>
            <person name="Marck C."/>
            <person name="Neuveglise C."/>
            <person name="Talla E."/>
            <person name="Goffard N."/>
            <person name="Frangeul L."/>
            <person name="Aigle M."/>
            <person name="Anthouard V."/>
            <person name="Babour A."/>
            <person name="Barbe V."/>
            <person name="Barnay S."/>
            <person name="Blanchin S."/>
            <person name="Beckerich J.M."/>
            <person name="Beyne E."/>
            <person name="Bleykasten C."/>
            <person name="Boisrame A."/>
            <person name="Boyer J."/>
            <person name="Cattolico L."/>
            <person name="Confanioleri F."/>
            <person name="de Daruvar A."/>
            <person name="Despons L."/>
            <person name="Fabre E."/>
            <person name="Fairhead C."/>
            <person name="Ferry-Dumazet H."/>
            <person name="Groppi A."/>
            <person name="Hantraye F."/>
            <person name="Hennequin C."/>
            <person name="Jauniaux N."/>
            <person name="Joyet P."/>
            <person name="Kachouri R."/>
            <person name="Kerrest A."/>
            <person name="Koszul R."/>
            <person name="Lemaire M."/>
            <person name="Lesur I."/>
            <person name="Ma L."/>
            <person name="Muller H."/>
            <person name="Nicaud J.M."/>
            <person name="Nikolski M."/>
            <person name="Oztas S."/>
            <person name="Ozier-Kalogeropoulos O."/>
            <person name="Pellenz S."/>
            <person name="Potier S."/>
            <person name="Richard G.F."/>
            <person name="Straub M.L."/>
            <person name="Suleau A."/>
            <person name="Swennene D."/>
            <person name="Tekaia F."/>
            <person name="Wesolowski-Louvel M."/>
            <person name="Westhof E."/>
            <person name="Wirth B."/>
            <person name="Zeniou-Meyer M."/>
            <person name="Zivanovic I."/>
            <person name="Bolotin-Fukuhara M."/>
            <person name="Thierry A."/>
            <person name="Bouchier C."/>
            <person name="Caudron B."/>
            <person name="Scarpelli C."/>
            <person name="Gaillardin C."/>
            <person name="Weissenbach J."/>
            <person name="Wincker P."/>
            <person name="Souciet J.L."/>
        </authorList>
    </citation>
    <scope>NUCLEOTIDE SEQUENCE [LARGE SCALE GENOMIC DNA]</scope>
    <source>
        <strain evidence="4">ATCC 8585 / CBS 2359 / DSM 70799 / NBRC 1267 / NRRL Y-1140 / WM37</strain>
    </source>
</reference>
<evidence type="ECO:0000313" key="3">
    <source>
        <dbReference type="EMBL" id="CAG99232.1"/>
    </source>
</evidence>
<organism evidence="3 4">
    <name type="scientific">Kluyveromyces lactis (strain ATCC 8585 / CBS 2359 / DSM 70799 / NBRC 1267 / NRRL Y-1140 / WM37)</name>
    <name type="common">Yeast</name>
    <name type="synonym">Candida sphaerica</name>
    <dbReference type="NCBI Taxonomy" id="284590"/>
    <lineage>
        <taxon>Eukaryota</taxon>
        <taxon>Fungi</taxon>
        <taxon>Dikarya</taxon>
        <taxon>Ascomycota</taxon>
        <taxon>Saccharomycotina</taxon>
        <taxon>Saccharomycetes</taxon>
        <taxon>Saccharomycetales</taxon>
        <taxon>Saccharomycetaceae</taxon>
        <taxon>Kluyveromyces</taxon>
    </lineage>
</organism>
<dbReference type="InterPro" id="IPR001623">
    <property type="entry name" value="DnaJ_domain"/>
</dbReference>
<dbReference type="CDD" id="cd06257">
    <property type="entry name" value="DnaJ"/>
    <property type="match status" value="1"/>
</dbReference>
<dbReference type="PRINTS" id="PR00625">
    <property type="entry name" value="JDOMAIN"/>
</dbReference>
<dbReference type="InParanoid" id="Q6CPJ4"/>
<dbReference type="PROSITE" id="PS00636">
    <property type="entry name" value="DNAJ_1"/>
    <property type="match status" value="1"/>
</dbReference>
<feature type="compositionally biased region" description="Acidic residues" evidence="1">
    <location>
        <begin position="118"/>
        <end position="129"/>
    </location>
</feature>
<dbReference type="GO" id="GO:0005829">
    <property type="term" value="C:cytosol"/>
    <property type="evidence" value="ECO:0007669"/>
    <property type="project" value="TreeGrafter"/>
</dbReference>
<dbReference type="PROSITE" id="PS50076">
    <property type="entry name" value="DNAJ_2"/>
    <property type="match status" value="1"/>
</dbReference>
<feature type="domain" description="J" evidence="2">
    <location>
        <begin position="6"/>
        <end position="71"/>
    </location>
</feature>
<dbReference type="OMA" id="WANSEAQ"/>
<dbReference type="Gene3D" id="1.10.287.110">
    <property type="entry name" value="DnaJ domain"/>
    <property type="match status" value="1"/>
</dbReference>
<dbReference type="PANTHER" id="PTHR45006:SF2">
    <property type="entry name" value="PROTEIN CAJ1"/>
    <property type="match status" value="1"/>
</dbReference>
<dbReference type="PaxDb" id="284590-Q6CPJ4"/>
<protein>
    <submittedName>
        <fullName evidence="3">KLLA0E04423p</fullName>
    </submittedName>
</protein>
<dbReference type="InterPro" id="IPR018253">
    <property type="entry name" value="DnaJ_domain_CS"/>
</dbReference>
<dbReference type="SMART" id="SM00271">
    <property type="entry name" value="DnaJ"/>
    <property type="match status" value="1"/>
</dbReference>
<evidence type="ECO:0000259" key="2">
    <source>
        <dbReference type="PROSITE" id="PS50076"/>
    </source>
</evidence>
<evidence type="ECO:0000256" key="1">
    <source>
        <dbReference type="SAM" id="MobiDB-lite"/>
    </source>
</evidence>
<dbReference type="PANTHER" id="PTHR45006">
    <property type="entry name" value="DNAJ-LIKE PROTEIN 1"/>
    <property type="match status" value="1"/>
</dbReference>
<sequence length="428" mass="48842">MVKDTTYYDILQVSVDASPQEIKKSYRKLAIKTHPDKNPDDPQAQTKFQELAKAYQVLIDDDLRKKYDQFGLDETNGEIPMDQDPYEMLMTVFGGDSFTSWIGEYGLLKNFLNESEMFQDEDEEGEEEGGTANGKDKNKSETSDSDKNESTELSKHNGKKAAAEKDAAREKARARREKMREFETKRLEDQRIQVEMLVSNLNKKYEEYTISKKSGSESDFLNKLQKEIDDNLKYESFGLELLQLIASVYKRKAKNFIMSKKTKGLSKIFTGTREKGKTVASMYKTVSAAMDAMKTQQLTEDIDWDAMDPFQRANVETQIQGKSMGLFWALNKFELEQKLKMVVDKLLDDKSIPSKERINKANFLIMISDKFNSATRNPEDMDPVILEFEELVTNAKNIKVDAPLKTKVGEKGQIESAADHSTTAEVAK</sequence>
<dbReference type="STRING" id="284590.Q6CPJ4"/>
<dbReference type="InterPro" id="IPR036869">
    <property type="entry name" value="J_dom_sf"/>
</dbReference>
<keyword evidence="4" id="KW-1185">Reference proteome</keyword>
<dbReference type="HOGENOM" id="CLU_025145_3_1_1"/>
<dbReference type="SUPFAM" id="SSF46565">
    <property type="entry name" value="Chaperone J-domain"/>
    <property type="match status" value="1"/>
</dbReference>
<dbReference type="KEGG" id="kla:KLLA0_E04423g"/>
<dbReference type="Pfam" id="PF00226">
    <property type="entry name" value="DnaJ"/>
    <property type="match status" value="1"/>
</dbReference>
<feature type="compositionally biased region" description="Basic and acidic residues" evidence="1">
    <location>
        <begin position="134"/>
        <end position="171"/>
    </location>
</feature>
<dbReference type="GO" id="GO:0016558">
    <property type="term" value="P:protein import into peroxisome matrix"/>
    <property type="evidence" value="ECO:0007669"/>
    <property type="project" value="TreeGrafter"/>
</dbReference>
<dbReference type="FunCoup" id="Q6CPJ4">
    <property type="interactions" value="200"/>
</dbReference>
<accession>Q6CPJ4</accession>
<dbReference type="InterPro" id="IPR052814">
    <property type="entry name" value="Peroxisomal_DnaJ"/>
</dbReference>